<keyword evidence="2" id="KW-1133">Transmembrane helix</keyword>
<dbReference type="EMBL" id="MU863997">
    <property type="protein sequence ID" value="KAK4195976.1"/>
    <property type="molecule type" value="Genomic_DNA"/>
</dbReference>
<dbReference type="AlphaFoldDB" id="A0AAN6XAF3"/>
<protein>
    <submittedName>
        <fullName evidence="3">Uncharacterized protein</fullName>
    </submittedName>
</protein>
<keyword evidence="2" id="KW-0472">Membrane</keyword>
<evidence type="ECO:0000313" key="4">
    <source>
        <dbReference type="Proteomes" id="UP001303160"/>
    </source>
</evidence>
<evidence type="ECO:0000256" key="1">
    <source>
        <dbReference type="SAM" id="MobiDB-lite"/>
    </source>
</evidence>
<comment type="caution">
    <text evidence="3">The sequence shown here is derived from an EMBL/GenBank/DDBJ whole genome shotgun (WGS) entry which is preliminary data.</text>
</comment>
<feature type="compositionally biased region" description="Low complexity" evidence="1">
    <location>
        <begin position="80"/>
        <end position="98"/>
    </location>
</feature>
<sequence>MSSPFATMTSFGPPPDFTPPGSTSTSSPSSTNSDDGNDNGLFSADHPWAWVLIPVLLLSSLGLLAACLHNSRRRRFARKQLQQSLTSPNQQQQQPTLSRHSPHTTNPLSRYAVRDLSTQRDLESGFFSPGQEASRWAWPRHPPPEEGLNELGEAPPPYDSPKEKITTTPELGGDGEIVEAGEGSAAAAVVVVGRELLDSVELQELDGNSPVDAAVEESERSWVEGDDEIDTRSITTVGSDVVEKEKTETGYDSGSNGDSDSEDERGDSSDHVYDVAEEVVITQPPPAVLHDSDGGRQRQQKM</sequence>
<feature type="transmembrane region" description="Helical" evidence="2">
    <location>
        <begin position="48"/>
        <end position="68"/>
    </location>
</feature>
<feature type="region of interest" description="Disordered" evidence="1">
    <location>
        <begin position="203"/>
        <end position="302"/>
    </location>
</feature>
<reference evidence="3" key="1">
    <citation type="journal article" date="2023" name="Mol. Phylogenet. Evol.">
        <title>Genome-scale phylogeny and comparative genomics of the fungal order Sordariales.</title>
        <authorList>
            <person name="Hensen N."/>
            <person name="Bonometti L."/>
            <person name="Westerberg I."/>
            <person name="Brannstrom I.O."/>
            <person name="Guillou S."/>
            <person name="Cros-Aarteil S."/>
            <person name="Calhoun S."/>
            <person name="Haridas S."/>
            <person name="Kuo A."/>
            <person name="Mondo S."/>
            <person name="Pangilinan J."/>
            <person name="Riley R."/>
            <person name="LaButti K."/>
            <person name="Andreopoulos B."/>
            <person name="Lipzen A."/>
            <person name="Chen C."/>
            <person name="Yan M."/>
            <person name="Daum C."/>
            <person name="Ng V."/>
            <person name="Clum A."/>
            <person name="Steindorff A."/>
            <person name="Ohm R.A."/>
            <person name="Martin F."/>
            <person name="Silar P."/>
            <person name="Natvig D.O."/>
            <person name="Lalanne C."/>
            <person name="Gautier V."/>
            <person name="Ament-Velasquez S.L."/>
            <person name="Kruys A."/>
            <person name="Hutchinson M.I."/>
            <person name="Powell A.J."/>
            <person name="Barry K."/>
            <person name="Miller A.N."/>
            <person name="Grigoriev I.V."/>
            <person name="Debuchy R."/>
            <person name="Gladieux P."/>
            <person name="Hiltunen Thoren M."/>
            <person name="Johannesson H."/>
        </authorList>
    </citation>
    <scope>NUCLEOTIDE SEQUENCE</scope>
    <source>
        <strain evidence="3">CBS 315.58</strain>
    </source>
</reference>
<name>A0AAN6XAF3_9PEZI</name>
<keyword evidence="2" id="KW-0812">Transmembrane</keyword>
<organism evidence="3 4">
    <name type="scientific">Triangularia verruculosa</name>
    <dbReference type="NCBI Taxonomy" id="2587418"/>
    <lineage>
        <taxon>Eukaryota</taxon>
        <taxon>Fungi</taxon>
        <taxon>Dikarya</taxon>
        <taxon>Ascomycota</taxon>
        <taxon>Pezizomycotina</taxon>
        <taxon>Sordariomycetes</taxon>
        <taxon>Sordariomycetidae</taxon>
        <taxon>Sordariales</taxon>
        <taxon>Podosporaceae</taxon>
        <taxon>Triangularia</taxon>
    </lineage>
</organism>
<evidence type="ECO:0000256" key="2">
    <source>
        <dbReference type="SAM" id="Phobius"/>
    </source>
</evidence>
<reference evidence="3" key="2">
    <citation type="submission" date="2023-05" db="EMBL/GenBank/DDBJ databases">
        <authorList>
            <consortium name="Lawrence Berkeley National Laboratory"/>
            <person name="Steindorff A."/>
            <person name="Hensen N."/>
            <person name="Bonometti L."/>
            <person name="Westerberg I."/>
            <person name="Brannstrom I.O."/>
            <person name="Guillou S."/>
            <person name="Cros-Aarteil S."/>
            <person name="Calhoun S."/>
            <person name="Haridas S."/>
            <person name="Kuo A."/>
            <person name="Mondo S."/>
            <person name="Pangilinan J."/>
            <person name="Riley R."/>
            <person name="Labutti K."/>
            <person name="Andreopoulos B."/>
            <person name="Lipzen A."/>
            <person name="Chen C."/>
            <person name="Yanf M."/>
            <person name="Daum C."/>
            <person name="Ng V."/>
            <person name="Clum A."/>
            <person name="Ohm R."/>
            <person name="Martin F."/>
            <person name="Silar P."/>
            <person name="Natvig D."/>
            <person name="Lalanne C."/>
            <person name="Gautier V."/>
            <person name="Ament-Velasquez S.L."/>
            <person name="Kruys A."/>
            <person name="Hutchinson M.I."/>
            <person name="Powell A.J."/>
            <person name="Barry K."/>
            <person name="Miller A.N."/>
            <person name="Grigoriev I.V."/>
            <person name="Debuchy R."/>
            <person name="Gladieux P."/>
            <person name="Thoren M.H."/>
            <person name="Johannesson H."/>
        </authorList>
    </citation>
    <scope>NUCLEOTIDE SEQUENCE</scope>
    <source>
        <strain evidence="3">CBS 315.58</strain>
    </source>
</reference>
<feature type="region of interest" description="Disordered" evidence="1">
    <location>
        <begin position="79"/>
        <end position="107"/>
    </location>
</feature>
<feature type="region of interest" description="Disordered" evidence="1">
    <location>
        <begin position="123"/>
        <end position="177"/>
    </location>
</feature>
<evidence type="ECO:0000313" key="3">
    <source>
        <dbReference type="EMBL" id="KAK4195976.1"/>
    </source>
</evidence>
<accession>A0AAN6XAF3</accession>
<feature type="compositionally biased region" description="Low complexity" evidence="1">
    <location>
        <begin position="19"/>
        <end position="38"/>
    </location>
</feature>
<feature type="region of interest" description="Disordered" evidence="1">
    <location>
        <begin position="1"/>
        <end position="38"/>
    </location>
</feature>
<proteinExistence type="predicted"/>
<keyword evidence="4" id="KW-1185">Reference proteome</keyword>
<dbReference type="Proteomes" id="UP001303160">
    <property type="component" value="Unassembled WGS sequence"/>
</dbReference>
<gene>
    <name evidence="3" type="ORF">QBC40DRAFT_210401</name>
</gene>